<dbReference type="PANTHER" id="PTHR11239:SF12">
    <property type="entry name" value="DNA-DIRECTED RNA POLYMERASE III SUBUNIT RPC10"/>
    <property type="match status" value="1"/>
</dbReference>
<dbReference type="GO" id="GO:0005666">
    <property type="term" value="C:RNA polymerase III complex"/>
    <property type="evidence" value="ECO:0007669"/>
    <property type="project" value="TreeGrafter"/>
</dbReference>
<dbReference type="HOGENOM" id="CLU_1596881_0_0_1"/>
<proteinExistence type="inferred from homology"/>
<evidence type="ECO:0000256" key="1">
    <source>
        <dbReference type="ARBA" id="ARBA00004123"/>
    </source>
</evidence>
<reference evidence="13" key="3">
    <citation type="submission" date="2015-04" db="UniProtKB">
        <authorList>
            <consortium name="EnsemblPlants"/>
        </authorList>
    </citation>
    <scope>IDENTIFICATION</scope>
</reference>
<comment type="subcellular location">
    <subcellularLocation>
        <location evidence="1">Nucleus</location>
    </subcellularLocation>
</comment>
<dbReference type="InterPro" id="IPR012164">
    <property type="entry name" value="Rpa12/Rpb9/Rpc10/TFS"/>
</dbReference>
<evidence type="ECO:0000313" key="14">
    <source>
        <dbReference type="Proteomes" id="UP000032180"/>
    </source>
</evidence>
<dbReference type="InterPro" id="IPR034014">
    <property type="entry name" value="Zn_ribbon_RPC11_C"/>
</dbReference>
<dbReference type="Gramene" id="LPERR02G22370.2">
    <property type="protein sequence ID" value="LPERR02G22370.2"/>
    <property type="gene ID" value="LPERR02G22370"/>
</dbReference>
<dbReference type="GO" id="GO:0006386">
    <property type="term" value="P:termination of RNA polymerase III transcription"/>
    <property type="evidence" value="ECO:0007669"/>
    <property type="project" value="TreeGrafter"/>
</dbReference>
<evidence type="ECO:0000256" key="6">
    <source>
        <dbReference type="ARBA" id="ARBA00022833"/>
    </source>
</evidence>
<evidence type="ECO:0000256" key="4">
    <source>
        <dbReference type="ARBA" id="ARBA00022723"/>
    </source>
</evidence>
<sequence length="167" mass="17874">MGLHSVRHPASQALPGALKIPSSNGLKHNGPLLSEGLAATHPKEFSTGAGAAEGAGEGEAAMEFCPACGMLLQIQPATGGNRLRFYCPTCPYVCPIVRKAKLVKKEVEPIFSGAAAMKSASKTAAACPRCNNGEAYFKQMQIRSADEPMTTFFMCCKEDCQFEWRED</sequence>
<keyword evidence="10" id="KW-0804">Transcription</keyword>
<name>A0A0D9VJD6_9ORYZ</name>
<keyword evidence="4 10" id="KW-0479">Metal-binding</keyword>
<evidence type="ECO:0000256" key="9">
    <source>
        <dbReference type="PROSITE-ProRule" id="PRU00472"/>
    </source>
</evidence>
<dbReference type="SMART" id="SM00661">
    <property type="entry name" value="RPOL9"/>
    <property type="match status" value="1"/>
</dbReference>
<evidence type="ECO:0000259" key="12">
    <source>
        <dbReference type="PROSITE" id="PS51133"/>
    </source>
</evidence>
<dbReference type="SUPFAM" id="SSF57783">
    <property type="entry name" value="Zinc beta-ribbon"/>
    <property type="match status" value="1"/>
</dbReference>
<dbReference type="AlphaFoldDB" id="A0A0D9VJD6"/>
<dbReference type="InterPro" id="IPR001529">
    <property type="entry name" value="Zn_ribbon_RPB9"/>
</dbReference>
<dbReference type="Pfam" id="PF01096">
    <property type="entry name" value="Zn_ribbon_TFIIS"/>
    <property type="match status" value="1"/>
</dbReference>
<keyword evidence="5 9" id="KW-0863">Zinc-finger</keyword>
<dbReference type="GO" id="GO:0008270">
    <property type="term" value="F:zinc ion binding"/>
    <property type="evidence" value="ECO:0007669"/>
    <property type="project" value="UniProtKB-KW"/>
</dbReference>
<feature type="region of interest" description="Disordered" evidence="11">
    <location>
        <begin position="1"/>
        <end position="22"/>
    </location>
</feature>
<evidence type="ECO:0000256" key="2">
    <source>
        <dbReference type="ARBA" id="ARBA00020093"/>
    </source>
</evidence>
<feature type="domain" description="TFIIS-type" evidence="12">
    <location>
        <begin position="123"/>
        <end position="165"/>
    </location>
</feature>
<keyword evidence="7" id="KW-0539">Nucleus</keyword>
<reference evidence="13 14" key="1">
    <citation type="submission" date="2012-08" db="EMBL/GenBank/DDBJ databases">
        <title>Oryza genome evolution.</title>
        <authorList>
            <person name="Wing R.A."/>
        </authorList>
    </citation>
    <scope>NUCLEOTIDE SEQUENCE</scope>
</reference>
<dbReference type="PANTHER" id="PTHR11239">
    <property type="entry name" value="DNA-DIRECTED RNA POLYMERASE"/>
    <property type="match status" value="1"/>
</dbReference>
<dbReference type="GO" id="GO:0003899">
    <property type="term" value="F:DNA-directed RNA polymerase activity"/>
    <property type="evidence" value="ECO:0007669"/>
    <property type="project" value="InterPro"/>
</dbReference>
<comment type="similarity">
    <text evidence="10">Belongs to the archaeal rpoM/eukaryotic RPA12/RPB9/RPC11 RNA polymerase family.</text>
</comment>
<organism evidence="13 14">
    <name type="scientific">Leersia perrieri</name>
    <dbReference type="NCBI Taxonomy" id="77586"/>
    <lineage>
        <taxon>Eukaryota</taxon>
        <taxon>Viridiplantae</taxon>
        <taxon>Streptophyta</taxon>
        <taxon>Embryophyta</taxon>
        <taxon>Tracheophyta</taxon>
        <taxon>Spermatophyta</taxon>
        <taxon>Magnoliopsida</taxon>
        <taxon>Liliopsida</taxon>
        <taxon>Poales</taxon>
        <taxon>Poaceae</taxon>
        <taxon>BOP clade</taxon>
        <taxon>Oryzoideae</taxon>
        <taxon>Oryzeae</taxon>
        <taxon>Oryzinae</taxon>
        <taxon>Leersia</taxon>
    </lineage>
</organism>
<evidence type="ECO:0000256" key="5">
    <source>
        <dbReference type="ARBA" id="ARBA00022771"/>
    </source>
</evidence>
<dbReference type="Pfam" id="PF02150">
    <property type="entry name" value="Zn_ribbon_RPB9"/>
    <property type="match status" value="1"/>
</dbReference>
<evidence type="ECO:0000256" key="8">
    <source>
        <dbReference type="ARBA" id="ARBA00029985"/>
    </source>
</evidence>
<dbReference type="GO" id="GO:0003676">
    <property type="term" value="F:nucleic acid binding"/>
    <property type="evidence" value="ECO:0007669"/>
    <property type="project" value="InterPro"/>
</dbReference>
<dbReference type="InterPro" id="IPR001222">
    <property type="entry name" value="Znf_TFIIS"/>
</dbReference>
<dbReference type="PROSITE" id="PS51133">
    <property type="entry name" value="ZF_TFIIS_2"/>
    <property type="match status" value="1"/>
</dbReference>
<dbReference type="Gene3D" id="2.20.25.10">
    <property type="match status" value="1"/>
</dbReference>
<keyword evidence="6" id="KW-0862">Zinc</keyword>
<keyword evidence="14" id="KW-1185">Reference proteome</keyword>
<dbReference type="EnsemblPlants" id="LPERR02G22370.2">
    <property type="protein sequence ID" value="LPERR02G22370.2"/>
    <property type="gene ID" value="LPERR02G22370"/>
</dbReference>
<evidence type="ECO:0000256" key="10">
    <source>
        <dbReference type="RuleBase" id="RU003474"/>
    </source>
</evidence>
<evidence type="ECO:0000256" key="11">
    <source>
        <dbReference type="SAM" id="MobiDB-lite"/>
    </source>
</evidence>
<accession>A0A0D9VJD6</accession>
<protein>
    <recommendedName>
        <fullName evidence="2">DNA-directed RNA polymerase III subunit RPC10</fullName>
    </recommendedName>
    <alternativeName>
        <fullName evidence="8">RNA polymerase III subunit C11</fullName>
    </alternativeName>
</protein>
<dbReference type="SMART" id="SM00440">
    <property type="entry name" value="ZnF_C2C2"/>
    <property type="match status" value="1"/>
</dbReference>
<evidence type="ECO:0000256" key="3">
    <source>
        <dbReference type="ARBA" id="ARBA00022478"/>
    </source>
</evidence>
<dbReference type="Proteomes" id="UP000032180">
    <property type="component" value="Chromosome 2"/>
</dbReference>
<dbReference type="PROSITE" id="PS00466">
    <property type="entry name" value="ZF_TFIIS_1"/>
    <property type="match status" value="1"/>
</dbReference>
<keyword evidence="3 10" id="KW-0240">DNA-directed RNA polymerase</keyword>
<evidence type="ECO:0000256" key="7">
    <source>
        <dbReference type="ARBA" id="ARBA00023242"/>
    </source>
</evidence>
<reference evidence="14" key="2">
    <citation type="submission" date="2013-12" db="EMBL/GenBank/DDBJ databases">
        <authorList>
            <person name="Yu Y."/>
            <person name="Lee S."/>
            <person name="de Baynast K."/>
            <person name="Wissotski M."/>
            <person name="Liu L."/>
            <person name="Talag J."/>
            <person name="Goicoechea J."/>
            <person name="Angelova A."/>
            <person name="Jetty R."/>
            <person name="Kudrna D."/>
            <person name="Golser W."/>
            <person name="Rivera L."/>
            <person name="Zhang J."/>
            <person name="Wing R."/>
        </authorList>
    </citation>
    <scope>NUCLEOTIDE SEQUENCE</scope>
</reference>
<evidence type="ECO:0000313" key="13">
    <source>
        <dbReference type="EnsemblPlants" id="LPERR02G22370.2"/>
    </source>
</evidence>
<dbReference type="CDD" id="cd10509">
    <property type="entry name" value="Zn-ribbon_RPC11"/>
    <property type="match status" value="1"/>
</dbReference>